<evidence type="ECO:0000313" key="3">
    <source>
        <dbReference type="Proteomes" id="UP000195963"/>
    </source>
</evidence>
<gene>
    <name evidence="2" type="ORF">PMAL9190_02433</name>
</gene>
<organism evidence="2 3">
    <name type="scientific">Photobacterium malacitanum</name>
    <dbReference type="NCBI Taxonomy" id="2204294"/>
    <lineage>
        <taxon>Bacteria</taxon>
        <taxon>Pseudomonadati</taxon>
        <taxon>Pseudomonadota</taxon>
        <taxon>Gammaproteobacteria</taxon>
        <taxon>Vibrionales</taxon>
        <taxon>Vibrionaceae</taxon>
        <taxon>Photobacterium</taxon>
    </lineage>
</organism>
<protein>
    <recommendedName>
        <fullName evidence="4">Type II secretion system protein G</fullName>
    </recommendedName>
</protein>
<keyword evidence="3" id="KW-1185">Reference proteome</keyword>
<evidence type="ECO:0008006" key="4">
    <source>
        <dbReference type="Google" id="ProtNLM"/>
    </source>
</evidence>
<dbReference type="InterPro" id="IPR045584">
    <property type="entry name" value="Pilin-like"/>
</dbReference>
<reference evidence="3" key="1">
    <citation type="submission" date="2017-06" db="EMBL/GenBank/DDBJ databases">
        <authorList>
            <person name="Rodrigo-Torres L."/>
            <person name="Arahal R.D."/>
            <person name="Lucena T."/>
        </authorList>
    </citation>
    <scope>NUCLEOTIDE SEQUENCE [LARGE SCALE GENOMIC DNA]</scope>
    <source>
        <strain evidence="3">CECT 9190</strain>
    </source>
</reference>
<dbReference type="SUPFAM" id="SSF54523">
    <property type="entry name" value="Pili subunits"/>
    <property type="match status" value="1"/>
</dbReference>
<dbReference type="Gene3D" id="3.30.700.10">
    <property type="entry name" value="Glycoprotein, Type 4 Pilin"/>
    <property type="match status" value="1"/>
</dbReference>
<keyword evidence="1" id="KW-0472">Membrane</keyword>
<keyword evidence="1" id="KW-0812">Transmembrane</keyword>
<evidence type="ECO:0000256" key="1">
    <source>
        <dbReference type="SAM" id="Phobius"/>
    </source>
</evidence>
<evidence type="ECO:0000313" key="2">
    <source>
        <dbReference type="EMBL" id="SMY36538.1"/>
    </source>
</evidence>
<dbReference type="RefSeq" id="WP_087845422.1">
    <property type="nucleotide sequence ID" value="NZ_FYAK01000004.1"/>
</dbReference>
<dbReference type="InterPro" id="IPR012902">
    <property type="entry name" value="N_methyl_site"/>
</dbReference>
<dbReference type="Proteomes" id="UP000195963">
    <property type="component" value="Unassembled WGS sequence"/>
</dbReference>
<feature type="transmembrane region" description="Helical" evidence="1">
    <location>
        <begin position="37"/>
        <end position="59"/>
    </location>
</feature>
<name>A0A1Y6ML71_9GAMM</name>
<accession>A0A1Y6ML71</accession>
<keyword evidence="1" id="KW-1133">Transmembrane helix</keyword>
<dbReference type="Pfam" id="PF07963">
    <property type="entry name" value="N_methyl"/>
    <property type="match status" value="1"/>
</dbReference>
<dbReference type="AlphaFoldDB" id="A0A1Y6ML71"/>
<dbReference type="EMBL" id="FYAK01000004">
    <property type="protein sequence ID" value="SMY36538.1"/>
    <property type="molecule type" value="Genomic_DNA"/>
</dbReference>
<proteinExistence type="predicted"/>
<sequence length="219" mass="24076">MPIKIDTTTTKKQNPPLIPLPQTCTPKLNMKKNGFTLIELIVVIIILGILAVVAMPRFLHTQKDANNAALKGLEAAVNSGLKMGYSKMAIVGLENQQYVTNAPRTDGTESTNLPFPQCKIGMTSYCQFSYGYPSIDNMTLHILVENLGQNNTSQYGTGYDWTTIISTDNTYSHSMIITATKNTKPNGTVAELKTDNCYLRYSPPTTAGENYTLKLVPCK</sequence>
<dbReference type="NCBIfam" id="TIGR02532">
    <property type="entry name" value="IV_pilin_GFxxxE"/>
    <property type="match status" value="1"/>
</dbReference>